<feature type="transmembrane region" description="Helical" evidence="10">
    <location>
        <begin position="207"/>
        <end position="225"/>
    </location>
</feature>
<dbReference type="CDD" id="cd06582">
    <property type="entry name" value="TM_PBP1_LivH_like"/>
    <property type="match status" value="1"/>
</dbReference>
<keyword evidence="2" id="KW-0813">Transport</keyword>
<comment type="similarity">
    <text evidence="9">Belongs to the binding-protein-dependent transport system permease family. LivHM subfamily.</text>
</comment>
<feature type="transmembrane region" description="Helical" evidence="10">
    <location>
        <begin position="104"/>
        <end position="128"/>
    </location>
</feature>
<keyword evidence="8 10" id="KW-0472">Membrane</keyword>
<feature type="transmembrane region" description="Helical" evidence="10">
    <location>
        <begin position="70"/>
        <end position="92"/>
    </location>
</feature>
<dbReference type="PANTHER" id="PTHR11795:SF371">
    <property type="entry name" value="HIGH-AFFINITY BRANCHED-CHAIN AMINO ACID TRANSPORT SYSTEM PERMEASE PROTEIN LIVH"/>
    <property type="match status" value="1"/>
</dbReference>
<reference evidence="11" key="1">
    <citation type="submission" date="2022-11" db="EMBL/GenBank/DDBJ databases">
        <title>Draft genome sequence of Hoeflea poritis E7-10 and Hoeflea prorocentri PM5-8, separated from scleractinian coral Porites lutea and marine dinoflagellate.</title>
        <authorList>
            <person name="Zhang G."/>
            <person name="Wei Q."/>
            <person name="Cai L."/>
        </authorList>
    </citation>
    <scope>NUCLEOTIDE SEQUENCE</scope>
    <source>
        <strain evidence="11">PM5-8</strain>
    </source>
</reference>
<dbReference type="AlphaFoldDB" id="A0A9X3ZIM5"/>
<keyword evidence="5 10" id="KW-0812">Transmembrane</keyword>
<comment type="caution">
    <text evidence="11">The sequence shown here is derived from an EMBL/GenBank/DDBJ whole genome shotgun (WGS) entry which is preliminary data.</text>
</comment>
<dbReference type="GO" id="GO:0015808">
    <property type="term" value="P:L-alanine transport"/>
    <property type="evidence" value="ECO:0007669"/>
    <property type="project" value="TreeGrafter"/>
</dbReference>
<dbReference type="InterPro" id="IPR001851">
    <property type="entry name" value="ABC_transp_permease"/>
</dbReference>
<dbReference type="EMBL" id="JAPJZI010000001">
    <property type="protein sequence ID" value="MDA5400404.1"/>
    <property type="molecule type" value="Genomic_DNA"/>
</dbReference>
<feature type="transmembrane region" description="Helical" evidence="10">
    <location>
        <begin position="237"/>
        <end position="263"/>
    </location>
</feature>
<feature type="transmembrane region" description="Helical" evidence="10">
    <location>
        <begin position="6"/>
        <end position="27"/>
    </location>
</feature>
<feature type="transmembrane region" description="Helical" evidence="10">
    <location>
        <begin position="39"/>
        <end position="58"/>
    </location>
</feature>
<keyword evidence="12" id="KW-1185">Reference proteome</keyword>
<feature type="transmembrane region" description="Helical" evidence="10">
    <location>
        <begin position="270"/>
        <end position="293"/>
    </location>
</feature>
<evidence type="ECO:0000313" key="11">
    <source>
        <dbReference type="EMBL" id="MDA5400404.1"/>
    </source>
</evidence>
<accession>A0A9X3ZIM5</accession>
<dbReference type="GO" id="GO:0005886">
    <property type="term" value="C:plasma membrane"/>
    <property type="evidence" value="ECO:0007669"/>
    <property type="project" value="UniProtKB-SubCell"/>
</dbReference>
<dbReference type="PANTHER" id="PTHR11795">
    <property type="entry name" value="BRANCHED-CHAIN AMINO ACID TRANSPORT SYSTEM PERMEASE PROTEIN LIVH"/>
    <property type="match status" value="1"/>
</dbReference>
<dbReference type="Proteomes" id="UP001151234">
    <property type="component" value="Unassembled WGS sequence"/>
</dbReference>
<keyword evidence="4" id="KW-0997">Cell inner membrane</keyword>
<evidence type="ECO:0000256" key="5">
    <source>
        <dbReference type="ARBA" id="ARBA00022692"/>
    </source>
</evidence>
<evidence type="ECO:0000256" key="3">
    <source>
        <dbReference type="ARBA" id="ARBA00022475"/>
    </source>
</evidence>
<dbReference type="GO" id="GO:0015190">
    <property type="term" value="F:L-leucine transmembrane transporter activity"/>
    <property type="evidence" value="ECO:0007669"/>
    <property type="project" value="TreeGrafter"/>
</dbReference>
<evidence type="ECO:0000256" key="4">
    <source>
        <dbReference type="ARBA" id="ARBA00022519"/>
    </source>
</evidence>
<dbReference type="GO" id="GO:0042941">
    <property type="term" value="P:D-alanine transmembrane transport"/>
    <property type="evidence" value="ECO:0007669"/>
    <property type="project" value="TreeGrafter"/>
</dbReference>
<evidence type="ECO:0000313" key="12">
    <source>
        <dbReference type="Proteomes" id="UP001151234"/>
    </source>
</evidence>
<sequence>MIQALFDGILVGSVLSLGAIGLTLVMHILRFANFSHAELLSVGAYCALTFDAILSAVAPPLQTLIGPFSMSFALALATIVSVGITGLTAVLVDRLVFKRLRATAGPLTLVFASFGVALIMRNVIALVFGLHSQRYSDDISFAVMISADPLLLIKPDQVIILCIAVVAMAALHLLLNRTTLGFALRAVAENPTLAQVNGISMPSMVRLTWMIGGGLAAVAGVLYGLDNQLSPVMGRDLVLSLFAAAIVGGLGSVSGAVLGGFIVGLASSFAILLLPAGYKPAIPFLVILATLYLRPNGLFGEAR</sequence>
<evidence type="ECO:0000256" key="2">
    <source>
        <dbReference type="ARBA" id="ARBA00022448"/>
    </source>
</evidence>
<protein>
    <submittedName>
        <fullName evidence="11">Branched-chain amino acid ABC transporter permease</fullName>
    </submittedName>
</protein>
<evidence type="ECO:0000256" key="6">
    <source>
        <dbReference type="ARBA" id="ARBA00022970"/>
    </source>
</evidence>
<dbReference type="GO" id="GO:0005304">
    <property type="term" value="F:L-valine transmembrane transporter activity"/>
    <property type="evidence" value="ECO:0007669"/>
    <property type="project" value="TreeGrafter"/>
</dbReference>
<evidence type="ECO:0000256" key="10">
    <source>
        <dbReference type="SAM" id="Phobius"/>
    </source>
</evidence>
<evidence type="ECO:0000256" key="8">
    <source>
        <dbReference type="ARBA" id="ARBA00023136"/>
    </source>
</evidence>
<dbReference type="InterPro" id="IPR052157">
    <property type="entry name" value="BCAA_transport_permease"/>
</dbReference>
<evidence type="ECO:0000256" key="9">
    <source>
        <dbReference type="ARBA" id="ARBA00037998"/>
    </source>
</evidence>
<dbReference type="GO" id="GO:0015188">
    <property type="term" value="F:L-isoleucine transmembrane transporter activity"/>
    <property type="evidence" value="ECO:0007669"/>
    <property type="project" value="TreeGrafter"/>
</dbReference>
<keyword evidence="6" id="KW-0029">Amino-acid transport</keyword>
<name>A0A9X3ZIM5_9HYPH</name>
<gene>
    <name evidence="11" type="ORF">OQ273_17645</name>
</gene>
<proteinExistence type="inferred from homology"/>
<evidence type="ECO:0000256" key="7">
    <source>
        <dbReference type="ARBA" id="ARBA00022989"/>
    </source>
</evidence>
<dbReference type="GO" id="GO:1903806">
    <property type="term" value="P:L-isoleucine import across plasma membrane"/>
    <property type="evidence" value="ECO:0007669"/>
    <property type="project" value="TreeGrafter"/>
</dbReference>
<evidence type="ECO:0000256" key="1">
    <source>
        <dbReference type="ARBA" id="ARBA00004651"/>
    </source>
</evidence>
<dbReference type="GO" id="GO:0015192">
    <property type="term" value="F:L-phenylalanine transmembrane transporter activity"/>
    <property type="evidence" value="ECO:0007669"/>
    <property type="project" value="TreeGrafter"/>
</dbReference>
<dbReference type="Pfam" id="PF02653">
    <property type="entry name" value="BPD_transp_2"/>
    <property type="match status" value="1"/>
</dbReference>
<keyword evidence="3" id="KW-1003">Cell membrane</keyword>
<feature type="transmembrane region" description="Helical" evidence="10">
    <location>
        <begin position="158"/>
        <end position="175"/>
    </location>
</feature>
<comment type="subcellular location">
    <subcellularLocation>
        <location evidence="1">Cell membrane</location>
        <topology evidence="1">Multi-pass membrane protein</topology>
    </subcellularLocation>
</comment>
<dbReference type="RefSeq" id="WP_267991930.1">
    <property type="nucleotide sequence ID" value="NZ_JAPJZI010000001.1"/>
</dbReference>
<organism evidence="11 12">
    <name type="scientific">Hoeflea prorocentri</name>
    <dbReference type="NCBI Taxonomy" id="1922333"/>
    <lineage>
        <taxon>Bacteria</taxon>
        <taxon>Pseudomonadati</taxon>
        <taxon>Pseudomonadota</taxon>
        <taxon>Alphaproteobacteria</taxon>
        <taxon>Hyphomicrobiales</taxon>
        <taxon>Rhizobiaceae</taxon>
        <taxon>Hoeflea</taxon>
    </lineage>
</organism>
<keyword evidence="7 10" id="KW-1133">Transmembrane helix</keyword>